<feature type="region of interest" description="Disordered" evidence="1">
    <location>
        <begin position="1"/>
        <end position="71"/>
    </location>
</feature>
<dbReference type="Proteomes" id="UP000233440">
    <property type="component" value="Unassembled WGS sequence"/>
</dbReference>
<name>A0A2N3LFR2_9BACI</name>
<organism evidence="2 3">
    <name type="scientific">Heyndrickxia camelliae</name>
    <dbReference type="NCBI Taxonomy" id="1707093"/>
    <lineage>
        <taxon>Bacteria</taxon>
        <taxon>Bacillati</taxon>
        <taxon>Bacillota</taxon>
        <taxon>Bacilli</taxon>
        <taxon>Bacillales</taxon>
        <taxon>Bacillaceae</taxon>
        <taxon>Heyndrickxia</taxon>
    </lineage>
</organism>
<evidence type="ECO:0000313" key="3">
    <source>
        <dbReference type="Proteomes" id="UP000233440"/>
    </source>
</evidence>
<accession>A0A2N3LFR2</accession>
<dbReference type="OrthoDB" id="2737184at2"/>
<protein>
    <submittedName>
        <fullName evidence="2">Uncharacterized protein</fullName>
    </submittedName>
</protein>
<dbReference type="EMBL" id="PIQO01000019">
    <property type="protein sequence ID" value="PKR83384.1"/>
    <property type="molecule type" value="Genomic_DNA"/>
</dbReference>
<sequence>MQKEEFPLTDNNQSESPKKKISLQEAMKQQLENKKNQTLPGKGKANNDLSTKKMKSQQTKRPSNTRRKMGV</sequence>
<gene>
    <name evidence="2" type="ORF">CWO92_19600</name>
</gene>
<reference evidence="2 3" key="1">
    <citation type="submission" date="2017-11" db="EMBL/GenBank/DDBJ databases">
        <title>Bacillus camelliae sp. nov., isolated from pu'er tea.</title>
        <authorList>
            <person name="Niu L."/>
        </authorList>
    </citation>
    <scope>NUCLEOTIDE SEQUENCE [LARGE SCALE GENOMIC DNA]</scope>
    <source>
        <strain evidence="2 3">7578-1</strain>
    </source>
</reference>
<proteinExistence type="predicted"/>
<comment type="caution">
    <text evidence="2">The sequence shown here is derived from an EMBL/GenBank/DDBJ whole genome shotgun (WGS) entry which is preliminary data.</text>
</comment>
<keyword evidence="3" id="KW-1185">Reference proteome</keyword>
<dbReference type="AlphaFoldDB" id="A0A2N3LFR2"/>
<evidence type="ECO:0000313" key="2">
    <source>
        <dbReference type="EMBL" id="PKR83384.1"/>
    </source>
</evidence>
<evidence type="ECO:0000256" key="1">
    <source>
        <dbReference type="SAM" id="MobiDB-lite"/>
    </source>
</evidence>